<organism evidence="2 3">
    <name type="scientific">Arenibacter palladensis</name>
    <dbReference type="NCBI Taxonomy" id="237373"/>
    <lineage>
        <taxon>Bacteria</taxon>
        <taxon>Pseudomonadati</taxon>
        <taxon>Bacteroidota</taxon>
        <taxon>Flavobacteriia</taxon>
        <taxon>Flavobacteriales</taxon>
        <taxon>Flavobacteriaceae</taxon>
        <taxon>Arenibacter</taxon>
    </lineage>
</organism>
<protein>
    <submittedName>
        <fullName evidence="2">Uncharacterized protein</fullName>
    </submittedName>
</protein>
<proteinExistence type="predicted"/>
<keyword evidence="3" id="KW-1185">Reference proteome</keyword>
<name>A0A1M5HI81_9FLAO</name>
<feature type="transmembrane region" description="Helical" evidence="1">
    <location>
        <begin position="6"/>
        <end position="28"/>
    </location>
</feature>
<dbReference type="Proteomes" id="UP000184406">
    <property type="component" value="Unassembled WGS sequence"/>
</dbReference>
<evidence type="ECO:0000313" key="3">
    <source>
        <dbReference type="Proteomes" id="UP000184406"/>
    </source>
</evidence>
<keyword evidence="1" id="KW-0812">Transmembrane</keyword>
<reference evidence="3" key="1">
    <citation type="submission" date="2016-11" db="EMBL/GenBank/DDBJ databases">
        <authorList>
            <person name="Varghese N."/>
            <person name="Submissions S."/>
        </authorList>
    </citation>
    <scope>NUCLEOTIDE SEQUENCE [LARGE SCALE GENOMIC DNA]</scope>
    <source>
        <strain evidence="3">DSM 17539</strain>
    </source>
</reference>
<sequence>MSQIISIILVLNLCFAGGTIFVILHGMYISKKTRALDMDSIQNLEKRNISDGSKSQF</sequence>
<accession>A0A1M5HI81</accession>
<keyword evidence="1" id="KW-0472">Membrane</keyword>
<dbReference type="EMBL" id="FQUX01000015">
    <property type="protein sequence ID" value="SHG15637.1"/>
    <property type="molecule type" value="Genomic_DNA"/>
</dbReference>
<evidence type="ECO:0000256" key="1">
    <source>
        <dbReference type="SAM" id="Phobius"/>
    </source>
</evidence>
<dbReference type="RefSeq" id="WP_178347054.1">
    <property type="nucleotide sequence ID" value="NZ_FQUX01000015.1"/>
</dbReference>
<dbReference type="AlphaFoldDB" id="A0A1M5HI81"/>
<keyword evidence="1" id="KW-1133">Transmembrane helix</keyword>
<evidence type="ECO:0000313" key="2">
    <source>
        <dbReference type="EMBL" id="SHG15637.1"/>
    </source>
</evidence>
<gene>
    <name evidence="2" type="ORF">SAMN03080594_11514</name>
</gene>